<dbReference type="STRING" id="270498.CHK_0574"/>
<reference evidence="1 2" key="1">
    <citation type="submission" date="2015-04" db="EMBL/GenBank/DDBJ databases">
        <title>Draft genome sequence of bacteremic isolate Catabacter hongkongensis type strain HKU16T.</title>
        <authorList>
            <person name="Lau S.K."/>
            <person name="Teng J.L."/>
            <person name="Huang Y."/>
            <person name="Curreem S.O."/>
            <person name="Tsui S.K."/>
            <person name="Woo P.C."/>
        </authorList>
    </citation>
    <scope>NUCLEOTIDE SEQUENCE [LARGE SCALE GENOMIC DNA]</scope>
    <source>
        <strain evidence="1 2">HKU16</strain>
    </source>
</reference>
<sequence>MNAIKNELIKKINSYPDSYNKKEMLDRLVMDTKLEESMKEYQENGALSHDEARRMIEKRQTALRSGKILL</sequence>
<proteinExistence type="predicted"/>
<evidence type="ECO:0000313" key="1">
    <source>
        <dbReference type="EMBL" id="KKI51891.1"/>
    </source>
</evidence>
<comment type="caution">
    <text evidence="1">The sequence shown here is derived from an EMBL/GenBank/DDBJ whole genome shotgun (WGS) entry which is preliminary data.</text>
</comment>
<dbReference type="RefSeq" id="WP_046442522.1">
    <property type="nucleotide sequence ID" value="NZ_LAYJ01000053.1"/>
</dbReference>
<dbReference type="Proteomes" id="UP000034076">
    <property type="component" value="Unassembled WGS sequence"/>
</dbReference>
<keyword evidence="2" id="KW-1185">Reference proteome</keyword>
<name>A0A0M2NLN8_9FIRM</name>
<dbReference type="EMBL" id="LAYJ01000053">
    <property type="protein sequence ID" value="KKI51891.1"/>
    <property type="molecule type" value="Genomic_DNA"/>
</dbReference>
<organism evidence="1 2">
    <name type="scientific">Christensenella hongkongensis</name>
    <dbReference type="NCBI Taxonomy" id="270498"/>
    <lineage>
        <taxon>Bacteria</taxon>
        <taxon>Bacillati</taxon>
        <taxon>Bacillota</taxon>
        <taxon>Clostridia</taxon>
        <taxon>Christensenellales</taxon>
        <taxon>Christensenellaceae</taxon>
        <taxon>Christensenella</taxon>
    </lineage>
</organism>
<dbReference type="AlphaFoldDB" id="A0A0M2NLN8"/>
<gene>
    <name evidence="1" type="ORF">CHK_0574</name>
</gene>
<accession>A0A0M2NLN8</accession>
<evidence type="ECO:0000313" key="2">
    <source>
        <dbReference type="Proteomes" id="UP000034076"/>
    </source>
</evidence>
<protein>
    <submittedName>
        <fullName evidence="1">Uncharacterized protein</fullName>
    </submittedName>
</protein>